<evidence type="ECO:0000259" key="2">
    <source>
        <dbReference type="Pfam" id="PF00248"/>
    </source>
</evidence>
<dbReference type="PRINTS" id="PR00069">
    <property type="entry name" value="ALDKETRDTASE"/>
</dbReference>
<dbReference type="PANTHER" id="PTHR43364">
    <property type="entry name" value="NADH-SPECIFIC METHYLGLYOXAL REDUCTASE-RELATED"/>
    <property type="match status" value="1"/>
</dbReference>
<name>A0A939J7R3_9BACT</name>
<sequence length="332" mass="37282">MEYRKLGDSEVEVSRITFGSWAAGGWMWGGTEQNDAVGAIHASYDLGVTSIDTAPIYGMGLSEEIVGEAIKTLPRDKVQILTKFGMRWDLAKGDFAMKTKNNDGQDIDVYKYAGRDSIIKECEDSLRRLGTDYIDLYQQHWPDVTTPIDETMEAVSRLIEQGKVRAAGVSNYSVAQMEEAEKTLHIVSNQVPYSMLRRDIEQDVLPYSLRHNKSILAYSPMQLGLLTGKIKPGQHFDDSDLRATNRLFTPESVTRVNEFLEKIRPLAESKNATLGQLVLRWTLAQPGVSVVLVGARNAEQAIQNARAIDFELVTHEVDFITERLEQMHEQTA</sequence>
<dbReference type="Pfam" id="PF00248">
    <property type="entry name" value="Aldo_ket_red"/>
    <property type="match status" value="1"/>
</dbReference>
<dbReference type="Gene3D" id="3.20.20.100">
    <property type="entry name" value="NADP-dependent oxidoreductase domain"/>
    <property type="match status" value="1"/>
</dbReference>
<dbReference type="InterPro" id="IPR036812">
    <property type="entry name" value="NAD(P)_OxRdtase_dom_sf"/>
</dbReference>
<dbReference type="GO" id="GO:0005829">
    <property type="term" value="C:cytosol"/>
    <property type="evidence" value="ECO:0007669"/>
    <property type="project" value="TreeGrafter"/>
</dbReference>
<evidence type="ECO:0000256" key="1">
    <source>
        <dbReference type="ARBA" id="ARBA00023002"/>
    </source>
</evidence>
<dbReference type="RefSeq" id="WP_206981153.1">
    <property type="nucleotide sequence ID" value="NZ_JAFLQZ010000002.1"/>
</dbReference>
<dbReference type="InterPro" id="IPR020471">
    <property type="entry name" value="AKR"/>
</dbReference>
<dbReference type="GO" id="GO:0016491">
    <property type="term" value="F:oxidoreductase activity"/>
    <property type="evidence" value="ECO:0007669"/>
    <property type="project" value="UniProtKB-KW"/>
</dbReference>
<feature type="domain" description="NADP-dependent oxidoreductase" evidence="2">
    <location>
        <begin position="15"/>
        <end position="322"/>
    </location>
</feature>
<evidence type="ECO:0000313" key="3">
    <source>
        <dbReference type="EMBL" id="MBO0356994.1"/>
    </source>
</evidence>
<evidence type="ECO:0000313" key="4">
    <source>
        <dbReference type="Proteomes" id="UP000664144"/>
    </source>
</evidence>
<keyword evidence="1" id="KW-0560">Oxidoreductase</keyword>
<gene>
    <name evidence="3" type="ORF">J0X19_03475</name>
</gene>
<dbReference type="InterPro" id="IPR023210">
    <property type="entry name" value="NADP_OxRdtase_dom"/>
</dbReference>
<dbReference type="InterPro" id="IPR050523">
    <property type="entry name" value="AKR_Detox_Biosynth"/>
</dbReference>
<reference evidence="3" key="1">
    <citation type="submission" date="2021-03" db="EMBL/GenBank/DDBJ databases">
        <authorList>
            <person name="Kim M.K."/>
        </authorList>
    </citation>
    <scope>NUCLEOTIDE SEQUENCE</scope>
    <source>
        <strain evidence="3">BT186</strain>
    </source>
</reference>
<dbReference type="EMBL" id="JAFLQZ010000002">
    <property type="protein sequence ID" value="MBO0356994.1"/>
    <property type="molecule type" value="Genomic_DNA"/>
</dbReference>
<comment type="caution">
    <text evidence="3">The sequence shown here is derived from an EMBL/GenBank/DDBJ whole genome shotgun (WGS) entry which is preliminary data.</text>
</comment>
<protein>
    <submittedName>
        <fullName evidence="3">Aldo/keto reductase</fullName>
    </submittedName>
</protein>
<keyword evidence="4" id="KW-1185">Reference proteome</keyword>
<dbReference type="Proteomes" id="UP000664144">
    <property type="component" value="Unassembled WGS sequence"/>
</dbReference>
<dbReference type="AlphaFoldDB" id="A0A939J7R3"/>
<dbReference type="PANTHER" id="PTHR43364:SF4">
    <property type="entry name" value="NAD(P)-LINKED OXIDOREDUCTASE SUPERFAMILY PROTEIN"/>
    <property type="match status" value="1"/>
</dbReference>
<accession>A0A939J7R3</accession>
<dbReference type="SUPFAM" id="SSF51430">
    <property type="entry name" value="NAD(P)-linked oxidoreductase"/>
    <property type="match status" value="1"/>
</dbReference>
<proteinExistence type="predicted"/>
<organism evidence="3 4">
    <name type="scientific">Hymenobacter telluris</name>
    <dbReference type="NCBI Taxonomy" id="2816474"/>
    <lineage>
        <taxon>Bacteria</taxon>
        <taxon>Pseudomonadati</taxon>
        <taxon>Bacteroidota</taxon>
        <taxon>Cytophagia</taxon>
        <taxon>Cytophagales</taxon>
        <taxon>Hymenobacteraceae</taxon>
        <taxon>Hymenobacter</taxon>
    </lineage>
</organism>